<comment type="caution">
    <text evidence="2">The sequence shown here is derived from an EMBL/GenBank/DDBJ whole genome shotgun (WGS) entry which is preliminary data.</text>
</comment>
<keyword evidence="1" id="KW-0472">Membrane</keyword>
<keyword evidence="1" id="KW-1133">Transmembrane helix</keyword>
<feature type="transmembrane region" description="Helical" evidence="1">
    <location>
        <begin position="193"/>
        <end position="212"/>
    </location>
</feature>
<dbReference type="PANTHER" id="PTHR41324">
    <property type="entry name" value="MEMBRANE PROTEIN-RELATED"/>
    <property type="match status" value="1"/>
</dbReference>
<sequence>MSGLFLLLLASLSISFIPMITFWLLPLPFLLLSVKRPSAALIISLIPLGVAFVFFPAISALLALFAWFMGSIMGYCYRHSATTGADVVLSGVASGAVGSWGFLYVGESFHLFDWVKAIWQTESLRMEEILQESGAGAQALEALSNGTMVPPVFFNLIGLMALITFYTARSWLSRQGFQRKTLPAFHEWRLPKVFFYFYLLTLVALYFFPSVVGLHGGISVLTILHELFLIQGFGFIHFLLHRKGKSGGWLILLVPVSIITPISLLIQFLGMIDAATLLRQKLSK</sequence>
<dbReference type="EMBL" id="JACEIP010000003">
    <property type="protein sequence ID" value="MBA4541916.1"/>
    <property type="molecule type" value="Genomic_DNA"/>
</dbReference>
<reference evidence="2 3" key="1">
    <citation type="submission" date="2020-07" db="EMBL/GenBank/DDBJ databases">
        <authorList>
            <person name="Feng H."/>
        </authorList>
    </citation>
    <scope>NUCLEOTIDE SEQUENCE [LARGE SCALE GENOMIC DNA]</scope>
    <source>
        <strain evidence="3">s-11</strain>
    </source>
</reference>
<evidence type="ECO:0000256" key="1">
    <source>
        <dbReference type="SAM" id="Phobius"/>
    </source>
</evidence>
<feature type="transmembrane region" description="Helical" evidence="1">
    <location>
        <begin position="247"/>
        <end position="272"/>
    </location>
</feature>
<protein>
    <submittedName>
        <fullName evidence="2">DUF2232 domain-containing protein</fullName>
    </submittedName>
</protein>
<evidence type="ECO:0000313" key="2">
    <source>
        <dbReference type="EMBL" id="MBA4541916.1"/>
    </source>
</evidence>
<feature type="transmembrane region" description="Helical" evidence="1">
    <location>
        <begin position="152"/>
        <end position="172"/>
    </location>
</feature>
<feature type="transmembrane region" description="Helical" evidence="1">
    <location>
        <begin position="87"/>
        <end position="106"/>
    </location>
</feature>
<feature type="transmembrane region" description="Helical" evidence="1">
    <location>
        <begin position="218"/>
        <end position="240"/>
    </location>
</feature>
<keyword evidence="3" id="KW-1185">Reference proteome</keyword>
<accession>A0A7W1X8C4</accession>
<keyword evidence="1" id="KW-0812">Transmembrane</keyword>
<dbReference type="Pfam" id="PF09991">
    <property type="entry name" value="DUF2232"/>
    <property type="match status" value="1"/>
</dbReference>
<gene>
    <name evidence="2" type="ORF">H1164_03235</name>
</gene>
<dbReference type="OrthoDB" id="2987886at2"/>
<evidence type="ECO:0000313" key="3">
    <source>
        <dbReference type="Proteomes" id="UP000530514"/>
    </source>
</evidence>
<dbReference type="PANTHER" id="PTHR41324:SF1">
    <property type="entry name" value="DUF2232 DOMAIN-CONTAINING PROTEIN"/>
    <property type="match status" value="1"/>
</dbReference>
<dbReference type="AlphaFoldDB" id="A0A7W1X8C4"/>
<dbReference type="RefSeq" id="WP_152568512.1">
    <property type="nucleotide sequence ID" value="NZ_JACEIP010000003.1"/>
</dbReference>
<dbReference type="InterPro" id="IPR018710">
    <property type="entry name" value="DUF2232"/>
</dbReference>
<name>A0A7W1X8C4_9BACL</name>
<organism evidence="2 3">
    <name type="scientific">Thermoactinomyces daqus</name>
    <dbReference type="NCBI Taxonomy" id="1329516"/>
    <lineage>
        <taxon>Bacteria</taxon>
        <taxon>Bacillati</taxon>
        <taxon>Bacillota</taxon>
        <taxon>Bacilli</taxon>
        <taxon>Bacillales</taxon>
        <taxon>Thermoactinomycetaceae</taxon>
        <taxon>Thermoactinomyces</taxon>
    </lineage>
</organism>
<feature type="transmembrane region" description="Helical" evidence="1">
    <location>
        <begin position="39"/>
        <end position="67"/>
    </location>
</feature>
<proteinExistence type="predicted"/>
<dbReference type="Proteomes" id="UP000530514">
    <property type="component" value="Unassembled WGS sequence"/>
</dbReference>